<evidence type="ECO:0000313" key="7">
    <source>
        <dbReference type="EMBL" id="MCU7548886.1"/>
    </source>
</evidence>
<keyword evidence="1 4" id="KW-0349">Heme</keyword>
<dbReference type="GO" id="GO:0009055">
    <property type="term" value="F:electron transfer activity"/>
    <property type="evidence" value="ECO:0007669"/>
    <property type="project" value="InterPro"/>
</dbReference>
<evidence type="ECO:0000256" key="1">
    <source>
        <dbReference type="ARBA" id="ARBA00022617"/>
    </source>
</evidence>
<evidence type="ECO:0000256" key="4">
    <source>
        <dbReference type="PROSITE-ProRule" id="PRU00433"/>
    </source>
</evidence>
<dbReference type="InterPro" id="IPR051459">
    <property type="entry name" value="Cytochrome_c-type_DH"/>
</dbReference>
<keyword evidence="2 4" id="KW-0479">Metal-binding</keyword>
<protein>
    <submittedName>
        <fullName evidence="7">Cytochrome c</fullName>
    </submittedName>
</protein>
<evidence type="ECO:0000256" key="2">
    <source>
        <dbReference type="ARBA" id="ARBA00022723"/>
    </source>
</evidence>
<dbReference type="PROSITE" id="PS51007">
    <property type="entry name" value="CYTC"/>
    <property type="match status" value="1"/>
</dbReference>
<feature type="domain" description="Cytochrome c" evidence="6">
    <location>
        <begin position="39"/>
        <end position="128"/>
    </location>
</feature>
<reference evidence="7" key="2">
    <citation type="submission" date="2023-04" db="EMBL/GenBank/DDBJ databases">
        <title>Paracnuella aquatica gen. nov., sp. nov., a member of the family Chitinophagaceae isolated from a hot spring.</title>
        <authorList>
            <person name="Wang C."/>
        </authorList>
    </citation>
    <scope>NUCLEOTIDE SEQUENCE</scope>
    <source>
        <strain evidence="7">LB-8</strain>
    </source>
</reference>
<evidence type="ECO:0000256" key="3">
    <source>
        <dbReference type="ARBA" id="ARBA00023004"/>
    </source>
</evidence>
<feature type="chain" id="PRO_5040774485" evidence="5">
    <location>
        <begin position="22"/>
        <end position="148"/>
    </location>
</feature>
<dbReference type="InterPro" id="IPR036909">
    <property type="entry name" value="Cyt_c-like_dom_sf"/>
</dbReference>
<dbReference type="RefSeq" id="WP_279296331.1">
    <property type="nucleotide sequence ID" value="NZ_JAOTIF010000003.1"/>
</dbReference>
<dbReference type="Gene3D" id="1.10.760.10">
    <property type="entry name" value="Cytochrome c-like domain"/>
    <property type="match status" value="1"/>
</dbReference>
<sequence>MKKNVLPVIMFLFLAPVILHAQTKKPISPKPKAAPVSKAVMDRGKEVYLMNCLACHQADGSGVPNLNPHLVKTKWVLGSKTVLVEQILKGSQGKVEIDGETFNNAMPPLPQLTDQQIADVLTYVRNSFSNKASVVSAGEVKSIRAKIK</sequence>
<dbReference type="GO" id="GO:0046872">
    <property type="term" value="F:metal ion binding"/>
    <property type="evidence" value="ECO:0007669"/>
    <property type="project" value="UniProtKB-KW"/>
</dbReference>
<keyword evidence="5" id="KW-0732">Signal</keyword>
<dbReference type="GO" id="GO:0020037">
    <property type="term" value="F:heme binding"/>
    <property type="evidence" value="ECO:0007669"/>
    <property type="project" value="InterPro"/>
</dbReference>
<proteinExistence type="predicted"/>
<dbReference type="PANTHER" id="PTHR35008">
    <property type="entry name" value="BLL4482 PROTEIN-RELATED"/>
    <property type="match status" value="1"/>
</dbReference>
<dbReference type="SUPFAM" id="SSF46626">
    <property type="entry name" value="Cytochrome c"/>
    <property type="match status" value="1"/>
</dbReference>
<dbReference type="InterPro" id="IPR009056">
    <property type="entry name" value="Cyt_c-like_dom"/>
</dbReference>
<evidence type="ECO:0000313" key="8">
    <source>
        <dbReference type="Proteomes" id="UP001155483"/>
    </source>
</evidence>
<accession>A0A9X3B7U7</accession>
<keyword evidence="8" id="KW-1185">Reference proteome</keyword>
<dbReference type="PANTHER" id="PTHR35008:SF8">
    <property type="entry name" value="ALCOHOL DEHYDROGENASE CYTOCHROME C SUBUNIT"/>
    <property type="match status" value="1"/>
</dbReference>
<organism evidence="7 8">
    <name type="scientific">Paraflavisolibacter caeni</name>
    <dbReference type="NCBI Taxonomy" id="2982496"/>
    <lineage>
        <taxon>Bacteria</taxon>
        <taxon>Pseudomonadati</taxon>
        <taxon>Bacteroidota</taxon>
        <taxon>Chitinophagia</taxon>
        <taxon>Chitinophagales</taxon>
        <taxon>Chitinophagaceae</taxon>
        <taxon>Paraflavisolibacter</taxon>
    </lineage>
</organism>
<dbReference type="Proteomes" id="UP001155483">
    <property type="component" value="Unassembled WGS sequence"/>
</dbReference>
<dbReference type="EMBL" id="JAOTIF010000003">
    <property type="protein sequence ID" value="MCU7548886.1"/>
    <property type="molecule type" value="Genomic_DNA"/>
</dbReference>
<gene>
    <name evidence="7" type="ORF">OCK74_07135</name>
</gene>
<name>A0A9X3B7U7_9BACT</name>
<evidence type="ECO:0000259" key="6">
    <source>
        <dbReference type="PROSITE" id="PS51007"/>
    </source>
</evidence>
<feature type="signal peptide" evidence="5">
    <location>
        <begin position="1"/>
        <end position="21"/>
    </location>
</feature>
<keyword evidence="3 4" id="KW-0408">Iron</keyword>
<comment type="caution">
    <text evidence="7">The sequence shown here is derived from an EMBL/GenBank/DDBJ whole genome shotgun (WGS) entry which is preliminary data.</text>
</comment>
<reference evidence="7" key="1">
    <citation type="submission" date="2022-09" db="EMBL/GenBank/DDBJ databases">
        <authorList>
            <person name="Yuan C."/>
            <person name="Ke Z."/>
        </authorList>
    </citation>
    <scope>NUCLEOTIDE SEQUENCE</scope>
    <source>
        <strain evidence="7">LB-8</strain>
    </source>
</reference>
<dbReference type="Pfam" id="PF00034">
    <property type="entry name" value="Cytochrom_C"/>
    <property type="match status" value="1"/>
</dbReference>
<evidence type="ECO:0000256" key="5">
    <source>
        <dbReference type="SAM" id="SignalP"/>
    </source>
</evidence>
<dbReference type="AlphaFoldDB" id="A0A9X3B7U7"/>